<name>A0A6N9U732_STRHA</name>
<sequence>MSLAGLRSQARSREPDAQGEAAPWHHVAHHLREEAGSGGEQRWTLITVWLLAPRLRGASWWFVRRTGAERDDVCSAFLHGLLEGVRSVKAADPAAVEEHLMAAAFAAGRRTGRRNREERPAGERNMALDQAAAPPPTRAPGEVIHVNGMSRDLARRTQGERLGALAHRLGLLPHVRQVRRNNRSRSGCVSDQPGLFELTDEQTCLFETWETAHEA</sequence>
<evidence type="ECO:0000313" key="3">
    <source>
        <dbReference type="Proteomes" id="UP000471293"/>
    </source>
</evidence>
<accession>A0A6N9U732</accession>
<dbReference type="RefSeq" id="WP_164346460.1">
    <property type="nucleotide sequence ID" value="NZ_JAAGLQ010000433.1"/>
</dbReference>
<protein>
    <submittedName>
        <fullName evidence="2">Uncharacterized protein</fullName>
    </submittedName>
</protein>
<proteinExistence type="predicted"/>
<feature type="region of interest" description="Disordered" evidence="1">
    <location>
        <begin position="1"/>
        <end position="24"/>
    </location>
</feature>
<dbReference type="AlphaFoldDB" id="A0A6N9U732"/>
<gene>
    <name evidence="2" type="ORF">G3I29_19880</name>
</gene>
<organism evidence="2 3">
    <name type="scientific">Streptomyces halstedii</name>
    <dbReference type="NCBI Taxonomy" id="1944"/>
    <lineage>
        <taxon>Bacteria</taxon>
        <taxon>Bacillati</taxon>
        <taxon>Actinomycetota</taxon>
        <taxon>Actinomycetes</taxon>
        <taxon>Kitasatosporales</taxon>
        <taxon>Streptomycetaceae</taxon>
        <taxon>Streptomyces</taxon>
    </lineage>
</organism>
<comment type="caution">
    <text evidence="2">The sequence shown here is derived from an EMBL/GenBank/DDBJ whole genome shotgun (WGS) entry which is preliminary data.</text>
</comment>
<evidence type="ECO:0000313" key="2">
    <source>
        <dbReference type="EMBL" id="NEA17726.1"/>
    </source>
</evidence>
<feature type="region of interest" description="Disordered" evidence="1">
    <location>
        <begin position="108"/>
        <end position="141"/>
    </location>
</feature>
<dbReference type="Proteomes" id="UP000471293">
    <property type="component" value="Unassembled WGS sequence"/>
</dbReference>
<evidence type="ECO:0000256" key="1">
    <source>
        <dbReference type="SAM" id="MobiDB-lite"/>
    </source>
</evidence>
<reference evidence="2 3" key="1">
    <citation type="submission" date="2020-01" db="EMBL/GenBank/DDBJ databases">
        <title>Insect and environment-associated Actinomycetes.</title>
        <authorList>
            <person name="Currrie C."/>
            <person name="Chevrette M."/>
            <person name="Carlson C."/>
            <person name="Stubbendieck R."/>
            <person name="Wendt-Pienkowski E."/>
        </authorList>
    </citation>
    <scope>NUCLEOTIDE SEQUENCE [LARGE SCALE GENOMIC DNA]</scope>
    <source>
        <strain evidence="2 3">SID11342</strain>
    </source>
</reference>
<dbReference type="EMBL" id="JAAGLQ010000433">
    <property type="protein sequence ID" value="NEA17726.1"/>
    <property type="molecule type" value="Genomic_DNA"/>
</dbReference>